<dbReference type="EMBL" id="ML996574">
    <property type="protein sequence ID" value="KAF2756951.1"/>
    <property type="molecule type" value="Genomic_DNA"/>
</dbReference>
<feature type="compositionally biased region" description="Low complexity" evidence="5">
    <location>
        <begin position="29"/>
        <end position="58"/>
    </location>
</feature>
<name>A0A6A6W796_9PEZI</name>
<dbReference type="AlphaFoldDB" id="A0A6A6W796"/>
<feature type="compositionally biased region" description="Acidic residues" evidence="5">
    <location>
        <begin position="9"/>
        <end position="21"/>
    </location>
</feature>
<comment type="subcellular location">
    <subcellularLocation>
        <location evidence="1">Cytoplasm</location>
    </subcellularLocation>
</comment>
<dbReference type="PANTHER" id="PTHR17453">
    <property type="entry name" value="SIGNAL RECOGNITION PARTICLE 19 KD PROTEIN"/>
    <property type="match status" value="1"/>
</dbReference>
<dbReference type="Proteomes" id="UP000799437">
    <property type="component" value="Unassembled WGS sequence"/>
</dbReference>
<keyword evidence="2" id="KW-0963">Cytoplasm</keyword>
<keyword evidence="4" id="KW-0687">Ribonucleoprotein</keyword>
<evidence type="ECO:0000256" key="2">
    <source>
        <dbReference type="ARBA" id="ARBA00022490"/>
    </source>
</evidence>
<accession>A0A6A6W796</accession>
<dbReference type="InterPro" id="IPR002778">
    <property type="entry name" value="Signal_recog_particle_SRP19"/>
</dbReference>
<evidence type="ECO:0000313" key="6">
    <source>
        <dbReference type="EMBL" id="KAF2756951.1"/>
    </source>
</evidence>
<keyword evidence="3" id="KW-0733">Signal recognition particle</keyword>
<dbReference type="FunFam" id="3.30.56.30:FF:000003">
    <property type="entry name" value="Signal recognition particle SEC65 subunit"/>
    <property type="match status" value="1"/>
</dbReference>
<dbReference type="GO" id="GO:0008312">
    <property type="term" value="F:7S RNA binding"/>
    <property type="evidence" value="ECO:0007669"/>
    <property type="project" value="InterPro"/>
</dbReference>
<feature type="region of interest" description="Disordered" evidence="5">
    <location>
        <begin position="1"/>
        <end position="68"/>
    </location>
</feature>
<dbReference type="GO" id="GO:0006617">
    <property type="term" value="P:SRP-dependent cotranslational protein targeting to membrane, signal sequence recognition"/>
    <property type="evidence" value="ECO:0007669"/>
    <property type="project" value="TreeGrafter"/>
</dbReference>
<gene>
    <name evidence="6" type="ORF">EJ05DRAFT_440444</name>
</gene>
<proteinExistence type="predicted"/>
<evidence type="ECO:0000256" key="5">
    <source>
        <dbReference type="SAM" id="MobiDB-lite"/>
    </source>
</evidence>
<dbReference type="GeneID" id="54482984"/>
<dbReference type="GO" id="GO:0005786">
    <property type="term" value="C:signal recognition particle, endoplasmic reticulum targeting"/>
    <property type="evidence" value="ECO:0007669"/>
    <property type="project" value="UniProtKB-KW"/>
</dbReference>
<organism evidence="6 7">
    <name type="scientific">Pseudovirgaria hyperparasitica</name>
    <dbReference type="NCBI Taxonomy" id="470096"/>
    <lineage>
        <taxon>Eukaryota</taxon>
        <taxon>Fungi</taxon>
        <taxon>Dikarya</taxon>
        <taxon>Ascomycota</taxon>
        <taxon>Pezizomycotina</taxon>
        <taxon>Dothideomycetes</taxon>
        <taxon>Dothideomycetes incertae sedis</taxon>
        <taxon>Acrospermales</taxon>
        <taxon>Acrospermaceae</taxon>
        <taxon>Pseudovirgaria</taxon>
    </lineage>
</organism>
<evidence type="ECO:0000256" key="1">
    <source>
        <dbReference type="ARBA" id="ARBA00004496"/>
    </source>
</evidence>
<dbReference type="InterPro" id="IPR036521">
    <property type="entry name" value="SRP19-like_sf"/>
</dbReference>
<evidence type="ECO:0000256" key="3">
    <source>
        <dbReference type="ARBA" id="ARBA00023135"/>
    </source>
</evidence>
<dbReference type="Gene3D" id="3.30.56.30">
    <property type="entry name" value="Signal recognition particle, SRP19-like subunit"/>
    <property type="match status" value="1"/>
</dbReference>
<sequence>MSHARVEEVSDSDPDEMDIADFDPRGAILQPASLPNPSSSSLSSGPSFAQPPMQAQAQFRPDAAREAEQAARSKNWQCIYPVYFDASRTRAEGRRVGKNRAVQNPLARELIDALQVQAPGLEIVFEPGKIHPKDWANPGRVRVCVKQEGKSVVRGVQNKHHLYNLISDYLLLHPTEPETPLRLRIQGLPAPKGAPPPPAVPRGWKMNTILPLHSPAVTGGGISENFLKDMMAEMQGEAPGSGNASGSEAPAGKKKKDKKKK</sequence>
<feature type="region of interest" description="Disordered" evidence="5">
    <location>
        <begin position="230"/>
        <end position="261"/>
    </location>
</feature>
<keyword evidence="7" id="KW-1185">Reference proteome</keyword>
<evidence type="ECO:0000256" key="4">
    <source>
        <dbReference type="ARBA" id="ARBA00023274"/>
    </source>
</evidence>
<dbReference type="RefSeq" id="XP_033599402.1">
    <property type="nucleotide sequence ID" value="XM_033741930.1"/>
</dbReference>
<reference evidence="6" key="1">
    <citation type="journal article" date="2020" name="Stud. Mycol.">
        <title>101 Dothideomycetes genomes: a test case for predicting lifestyles and emergence of pathogens.</title>
        <authorList>
            <person name="Haridas S."/>
            <person name="Albert R."/>
            <person name="Binder M."/>
            <person name="Bloem J."/>
            <person name="Labutti K."/>
            <person name="Salamov A."/>
            <person name="Andreopoulos B."/>
            <person name="Baker S."/>
            <person name="Barry K."/>
            <person name="Bills G."/>
            <person name="Bluhm B."/>
            <person name="Cannon C."/>
            <person name="Castanera R."/>
            <person name="Culley D."/>
            <person name="Daum C."/>
            <person name="Ezra D."/>
            <person name="Gonzalez J."/>
            <person name="Henrissat B."/>
            <person name="Kuo A."/>
            <person name="Liang C."/>
            <person name="Lipzen A."/>
            <person name="Lutzoni F."/>
            <person name="Magnuson J."/>
            <person name="Mondo S."/>
            <person name="Nolan M."/>
            <person name="Ohm R."/>
            <person name="Pangilinan J."/>
            <person name="Park H.-J."/>
            <person name="Ramirez L."/>
            <person name="Alfaro M."/>
            <person name="Sun H."/>
            <person name="Tritt A."/>
            <person name="Yoshinaga Y."/>
            <person name="Zwiers L.-H."/>
            <person name="Turgeon B."/>
            <person name="Goodwin S."/>
            <person name="Spatafora J."/>
            <person name="Crous P."/>
            <person name="Grigoriev I."/>
        </authorList>
    </citation>
    <scope>NUCLEOTIDE SEQUENCE</scope>
    <source>
        <strain evidence="6">CBS 121739</strain>
    </source>
</reference>
<evidence type="ECO:0000313" key="7">
    <source>
        <dbReference type="Proteomes" id="UP000799437"/>
    </source>
</evidence>
<feature type="compositionally biased region" description="Basic residues" evidence="5">
    <location>
        <begin position="252"/>
        <end position="261"/>
    </location>
</feature>
<dbReference type="PANTHER" id="PTHR17453:SF0">
    <property type="entry name" value="SIGNAL RECOGNITION PARTICLE 19 KDA PROTEIN"/>
    <property type="match status" value="1"/>
</dbReference>
<dbReference type="OrthoDB" id="2190947at2759"/>
<protein>
    <submittedName>
        <fullName evidence="6">Signal recognition particle, SRP19 subunit</fullName>
    </submittedName>
</protein>
<dbReference type="SUPFAM" id="SSF69695">
    <property type="entry name" value="SRP19"/>
    <property type="match status" value="1"/>
</dbReference>
<dbReference type="Pfam" id="PF01922">
    <property type="entry name" value="SRP19"/>
    <property type="match status" value="1"/>
</dbReference>